<keyword evidence="4" id="KW-0997">Cell inner membrane</keyword>
<evidence type="ECO:0000256" key="6">
    <source>
        <dbReference type="ARBA" id="ARBA00022989"/>
    </source>
</evidence>
<keyword evidence="3" id="KW-1003">Cell membrane</keyword>
<keyword evidence="12" id="KW-1185">Reference proteome</keyword>
<evidence type="ECO:0000256" key="7">
    <source>
        <dbReference type="ARBA" id="ARBA00023136"/>
    </source>
</evidence>
<dbReference type="InterPro" id="IPR007272">
    <property type="entry name" value="Sulf_transp_TsuA/YedE"/>
</dbReference>
<dbReference type="Pfam" id="PF04143">
    <property type="entry name" value="Sulf_transp"/>
    <property type="match status" value="1"/>
</dbReference>
<dbReference type="PANTHER" id="PTHR30574:SF1">
    <property type="entry name" value="SULPHUR TRANSPORT DOMAIN-CONTAINING PROTEIN"/>
    <property type="match status" value="1"/>
</dbReference>
<name>A0A3R7FL39_9ACTN</name>
<comment type="subcellular location">
    <subcellularLocation>
        <location evidence="1">Cell inner membrane</location>
        <topology evidence="1">Multi-pass membrane protein</topology>
    </subcellularLocation>
</comment>
<evidence type="ECO:0000256" key="3">
    <source>
        <dbReference type="ARBA" id="ARBA00022475"/>
    </source>
</evidence>
<proteinExistence type="inferred from homology"/>
<keyword evidence="6 10" id="KW-1133">Transmembrane helix</keyword>
<organism evidence="11 12">
    <name type="scientific">Streptomyces xinghaiensis</name>
    <dbReference type="NCBI Taxonomy" id="1038928"/>
    <lineage>
        <taxon>Bacteria</taxon>
        <taxon>Bacillati</taxon>
        <taxon>Actinomycetota</taxon>
        <taxon>Actinomycetes</taxon>
        <taxon>Kitasatosporales</taxon>
        <taxon>Streptomycetaceae</taxon>
        <taxon>Streptomyces</taxon>
    </lineage>
</organism>
<feature type="transmembrane region" description="Helical" evidence="10">
    <location>
        <begin position="160"/>
        <end position="178"/>
    </location>
</feature>
<dbReference type="OrthoDB" id="3371181at2"/>
<feature type="region of interest" description="Disordered" evidence="9">
    <location>
        <begin position="72"/>
        <end position="102"/>
    </location>
</feature>
<keyword evidence="7 10" id="KW-0472">Membrane</keyword>
<feature type="compositionally biased region" description="Low complexity" evidence="9">
    <location>
        <begin position="138"/>
        <end position="150"/>
    </location>
</feature>
<dbReference type="PANTHER" id="PTHR30574">
    <property type="entry name" value="INNER MEMBRANE PROTEIN YEDE"/>
    <property type="match status" value="1"/>
</dbReference>
<evidence type="ECO:0000256" key="8">
    <source>
        <dbReference type="ARBA" id="ARBA00035655"/>
    </source>
</evidence>
<keyword evidence="2" id="KW-0813">Transport</keyword>
<keyword evidence="5 10" id="KW-0812">Transmembrane</keyword>
<dbReference type="Proteomes" id="UP000028058">
    <property type="component" value="Unassembled WGS sequence"/>
</dbReference>
<sequence length="260" mass="27509">MSPYWPWWAGAVGLALVTIVHTLTTDRSLGVSSAWDRVLHWRSERELERLDEEFTDEQAFADALAAATAEHFGPGAGAPAAPQHFPGQHSPGQYSQAQYSQAQFAEDQYPPAQYPQEQYPPVQYIRDDAPAPAPAAEPGPATADSTPVAAPRPAPVVTQAALLISILLGGWIAAYTSGRFELRFDMGAGFESLVTADPLIMTAVLFAGGILVGFGTRLAGGCSSGHGLSGCGRLRPVSLVATAVFFGTAVAVSFLLWKVI</sequence>
<dbReference type="GO" id="GO:0005886">
    <property type="term" value="C:plasma membrane"/>
    <property type="evidence" value="ECO:0007669"/>
    <property type="project" value="UniProtKB-SubCell"/>
</dbReference>
<evidence type="ECO:0000256" key="9">
    <source>
        <dbReference type="SAM" id="MobiDB-lite"/>
    </source>
</evidence>
<evidence type="ECO:0000313" key="11">
    <source>
        <dbReference type="EMBL" id="RKM91253.1"/>
    </source>
</evidence>
<evidence type="ECO:0000256" key="2">
    <source>
        <dbReference type="ARBA" id="ARBA00022448"/>
    </source>
</evidence>
<evidence type="ECO:0000256" key="1">
    <source>
        <dbReference type="ARBA" id="ARBA00004429"/>
    </source>
</evidence>
<comment type="similarity">
    <text evidence="8">Belongs to the TsuA/YedE (TC 9.B.102) family.</text>
</comment>
<evidence type="ECO:0000256" key="4">
    <source>
        <dbReference type="ARBA" id="ARBA00022519"/>
    </source>
</evidence>
<evidence type="ECO:0000256" key="10">
    <source>
        <dbReference type="SAM" id="Phobius"/>
    </source>
</evidence>
<feature type="transmembrane region" description="Helical" evidence="10">
    <location>
        <begin position="237"/>
        <end position="257"/>
    </location>
</feature>
<accession>A0A3R7FL39</accession>
<protein>
    <submittedName>
        <fullName evidence="11">Transporter</fullName>
    </submittedName>
</protein>
<feature type="transmembrane region" description="Helical" evidence="10">
    <location>
        <begin position="6"/>
        <end position="24"/>
    </location>
</feature>
<feature type="region of interest" description="Disordered" evidence="9">
    <location>
        <begin position="125"/>
        <end position="150"/>
    </location>
</feature>
<dbReference type="EMBL" id="JNAD02000018">
    <property type="protein sequence ID" value="RKM91253.1"/>
    <property type="molecule type" value="Genomic_DNA"/>
</dbReference>
<comment type="caution">
    <text evidence="11">The sequence shown here is derived from an EMBL/GenBank/DDBJ whole genome shotgun (WGS) entry which is preliminary data.</text>
</comment>
<dbReference type="AlphaFoldDB" id="A0A3R7FL39"/>
<gene>
    <name evidence="11" type="ORF">SFRA_029550</name>
</gene>
<feature type="transmembrane region" description="Helical" evidence="10">
    <location>
        <begin position="198"/>
        <end position="216"/>
    </location>
</feature>
<evidence type="ECO:0000256" key="5">
    <source>
        <dbReference type="ARBA" id="ARBA00022692"/>
    </source>
</evidence>
<dbReference type="RefSeq" id="WP_043463679.1">
    <property type="nucleotide sequence ID" value="NZ_CP134822.1"/>
</dbReference>
<evidence type="ECO:0000313" key="12">
    <source>
        <dbReference type="Proteomes" id="UP000028058"/>
    </source>
</evidence>
<reference evidence="11 12" key="1">
    <citation type="journal article" date="2014" name="Genome Announc.">
        <title>Draft Genome Sequence of Streptomyces fradiae ATCC 19609, a Strain Highly Sensitive to Antibiotics.</title>
        <authorList>
            <person name="Bekker O.B."/>
            <person name="Klimina K.M."/>
            <person name="Vatlin A.A."/>
            <person name="Zakharevich N.V."/>
            <person name="Kasianov A.S."/>
            <person name="Danilenko V.N."/>
        </authorList>
    </citation>
    <scope>NUCLEOTIDE SEQUENCE [LARGE SCALE GENOMIC DNA]</scope>
    <source>
        <strain evidence="11 12">ATCC 19609</strain>
    </source>
</reference>